<dbReference type="CDD" id="cd02440">
    <property type="entry name" value="AdoMet_MTases"/>
    <property type="match status" value="1"/>
</dbReference>
<gene>
    <name evidence="1" type="ORF">GA0070610_5183</name>
</gene>
<dbReference type="Gene3D" id="3.40.50.150">
    <property type="entry name" value="Vaccinia Virus protein VP39"/>
    <property type="match status" value="1"/>
</dbReference>
<dbReference type="Gene3D" id="2.70.160.11">
    <property type="entry name" value="Hnrnp arginine n-methyltransferase1"/>
    <property type="match status" value="1"/>
</dbReference>
<name>A0A1C5GGA9_MICEH</name>
<evidence type="ECO:0000313" key="1">
    <source>
        <dbReference type="EMBL" id="SCG18830.1"/>
    </source>
</evidence>
<dbReference type="PANTHER" id="PTHR11006:SF4">
    <property type="entry name" value="PROTEIN ARGININE N-METHYLTRANSFERASE 7"/>
    <property type="match status" value="1"/>
</dbReference>
<protein>
    <submittedName>
        <fullName evidence="1">Protein arginine N-methyltransferase 1</fullName>
    </submittedName>
</protein>
<dbReference type="InterPro" id="IPR025799">
    <property type="entry name" value="Arg_MeTrfase"/>
</dbReference>
<sequence>MALSRETYNYRDGRVGIAIDSSPEYGSPAIWPSVGEYPIYDPYLYYAMSNDTVRNDAFRAALLPACPGRRVLDIGTGENVHWALEAARQGAQSVVALEAMPRSHAVATKRLAQAPEREKVDLRYGVSFDHDLDPRADVCVAELIGSFASSEGMLAAMADAHARLLNPGAVVVPAACDTLVAPVSLRDLFPAGLAFSSDALPYLRQIFDFNGGPFDLRLTVVNPDPGCVLSSGGVVEQLRFDRAEPLDATTEVELRIERAGRVDGLLCWIRLDAGPGADTTIDSLLDKTNWTPAYLPLFDESLDVCEGDVVTVSFERRTSPDGVHPDYLVDATLTRSLGVVSGSFVSCYRGRSFGTAAVYRELFSS</sequence>
<dbReference type="GO" id="GO:0042054">
    <property type="term" value="F:histone methyltransferase activity"/>
    <property type="evidence" value="ECO:0007669"/>
    <property type="project" value="TreeGrafter"/>
</dbReference>
<proteinExistence type="predicted"/>
<dbReference type="InterPro" id="IPR029063">
    <property type="entry name" value="SAM-dependent_MTases_sf"/>
</dbReference>
<dbReference type="GeneID" id="95804853"/>
<dbReference type="Proteomes" id="UP000198251">
    <property type="component" value="Chromosome I"/>
</dbReference>
<keyword evidence="1" id="KW-0489">Methyltransferase</keyword>
<dbReference type="PANTHER" id="PTHR11006">
    <property type="entry name" value="PROTEIN ARGININE N-METHYLTRANSFERASE"/>
    <property type="match status" value="1"/>
</dbReference>
<dbReference type="EMBL" id="LT607733">
    <property type="protein sequence ID" value="SCG18830.1"/>
    <property type="molecule type" value="Genomic_DNA"/>
</dbReference>
<dbReference type="AlphaFoldDB" id="A0A1C5GGA9"/>
<dbReference type="SUPFAM" id="SSF53335">
    <property type="entry name" value="S-adenosyl-L-methionine-dependent methyltransferases"/>
    <property type="match status" value="1"/>
</dbReference>
<dbReference type="GO" id="GO:0032259">
    <property type="term" value="P:methylation"/>
    <property type="evidence" value="ECO:0007669"/>
    <property type="project" value="UniProtKB-KW"/>
</dbReference>
<organism evidence="1 2">
    <name type="scientific">Micromonospora echinofusca</name>
    <dbReference type="NCBI Taxonomy" id="47858"/>
    <lineage>
        <taxon>Bacteria</taxon>
        <taxon>Bacillati</taxon>
        <taxon>Actinomycetota</taxon>
        <taxon>Actinomycetes</taxon>
        <taxon>Micromonosporales</taxon>
        <taxon>Micromonosporaceae</taxon>
        <taxon>Micromonospora</taxon>
    </lineage>
</organism>
<reference evidence="1 2" key="1">
    <citation type="submission" date="2016-06" db="EMBL/GenBank/DDBJ databases">
        <authorList>
            <person name="Kjaerup R.B."/>
            <person name="Dalgaard T.S."/>
            <person name="Juul-Madsen H.R."/>
        </authorList>
    </citation>
    <scope>NUCLEOTIDE SEQUENCE [LARGE SCALE GENOMIC DNA]</scope>
    <source>
        <strain evidence="1 2">DSM 43913</strain>
    </source>
</reference>
<accession>A0A1C5GGA9</accession>
<evidence type="ECO:0000313" key="2">
    <source>
        <dbReference type="Proteomes" id="UP000198251"/>
    </source>
</evidence>
<dbReference type="RefSeq" id="WP_089002385.1">
    <property type="nucleotide sequence ID" value="NZ_LT607733.1"/>
</dbReference>
<keyword evidence="1" id="KW-0808">Transferase</keyword>
<dbReference type="GO" id="GO:0016274">
    <property type="term" value="F:protein-arginine N-methyltransferase activity"/>
    <property type="evidence" value="ECO:0007669"/>
    <property type="project" value="InterPro"/>
</dbReference>
<keyword evidence="2" id="KW-1185">Reference proteome</keyword>